<keyword evidence="2" id="KW-1185">Reference proteome</keyword>
<feature type="non-terminal residue" evidence="1">
    <location>
        <position position="73"/>
    </location>
</feature>
<dbReference type="Proteomes" id="UP001195483">
    <property type="component" value="Unassembled WGS sequence"/>
</dbReference>
<organism evidence="1 2">
    <name type="scientific">Potamilus streckersoni</name>
    <dbReference type="NCBI Taxonomy" id="2493646"/>
    <lineage>
        <taxon>Eukaryota</taxon>
        <taxon>Metazoa</taxon>
        <taxon>Spiralia</taxon>
        <taxon>Lophotrochozoa</taxon>
        <taxon>Mollusca</taxon>
        <taxon>Bivalvia</taxon>
        <taxon>Autobranchia</taxon>
        <taxon>Heteroconchia</taxon>
        <taxon>Palaeoheterodonta</taxon>
        <taxon>Unionida</taxon>
        <taxon>Unionoidea</taxon>
        <taxon>Unionidae</taxon>
        <taxon>Ambleminae</taxon>
        <taxon>Lampsilini</taxon>
        <taxon>Potamilus</taxon>
    </lineage>
</organism>
<dbReference type="AlphaFoldDB" id="A0AAE0RM36"/>
<reference evidence="1" key="1">
    <citation type="journal article" date="2021" name="Genome Biol. Evol.">
        <title>A High-Quality Reference Genome for a Parasitic Bivalve with Doubly Uniparental Inheritance (Bivalvia: Unionida).</title>
        <authorList>
            <person name="Smith C.H."/>
        </authorList>
    </citation>
    <scope>NUCLEOTIDE SEQUENCE</scope>
    <source>
        <strain evidence="1">CHS0354</strain>
    </source>
</reference>
<evidence type="ECO:0000313" key="2">
    <source>
        <dbReference type="Proteomes" id="UP001195483"/>
    </source>
</evidence>
<dbReference type="EMBL" id="JAEAOA010001139">
    <property type="protein sequence ID" value="KAK3576056.1"/>
    <property type="molecule type" value="Genomic_DNA"/>
</dbReference>
<name>A0AAE0RM36_9BIVA</name>
<gene>
    <name evidence="1" type="ORF">CHS0354_018325</name>
</gene>
<sequence>MSVTIYPLRFIDSIQFIRGRICHSHKYSRASKYLSDYNSDVESNYIKDLHKNTLYRWAMSQSMSYAVDRMVEE</sequence>
<reference evidence="1" key="2">
    <citation type="journal article" date="2021" name="Genome Biol. Evol.">
        <title>Developing a high-quality reference genome for a parasitic bivalve with doubly uniparental inheritance (Bivalvia: Unionida).</title>
        <authorList>
            <person name="Smith C.H."/>
        </authorList>
    </citation>
    <scope>NUCLEOTIDE SEQUENCE</scope>
    <source>
        <strain evidence="1">CHS0354</strain>
        <tissue evidence="1">Mantle</tissue>
    </source>
</reference>
<evidence type="ECO:0000313" key="1">
    <source>
        <dbReference type="EMBL" id="KAK3576056.1"/>
    </source>
</evidence>
<comment type="caution">
    <text evidence="1">The sequence shown here is derived from an EMBL/GenBank/DDBJ whole genome shotgun (WGS) entry which is preliminary data.</text>
</comment>
<reference evidence="1" key="3">
    <citation type="submission" date="2023-05" db="EMBL/GenBank/DDBJ databases">
        <authorList>
            <person name="Smith C.H."/>
        </authorList>
    </citation>
    <scope>NUCLEOTIDE SEQUENCE</scope>
    <source>
        <strain evidence="1">CHS0354</strain>
        <tissue evidence="1">Mantle</tissue>
    </source>
</reference>
<protein>
    <submittedName>
        <fullName evidence="1">Uncharacterized protein</fullName>
    </submittedName>
</protein>
<proteinExistence type="predicted"/>
<accession>A0AAE0RM36</accession>